<dbReference type="PROSITE" id="PS00137">
    <property type="entry name" value="SUBTILASE_HIS"/>
    <property type="match status" value="1"/>
</dbReference>
<evidence type="ECO:0000256" key="8">
    <source>
        <dbReference type="SAM" id="MobiDB-lite"/>
    </source>
</evidence>
<dbReference type="InterPro" id="IPR015500">
    <property type="entry name" value="Peptidase_S8_subtilisin-rel"/>
</dbReference>
<dbReference type="InterPro" id="IPR036852">
    <property type="entry name" value="Peptidase_S8/S53_dom_sf"/>
</dbReference>
<dbReference type="InterPro" id="IPR023828">
    <property type="entry name" value="Peptidase_S8_Ser-AS"/>
</dbReference>
<dbReference type="PANTHER" id="PTHR43806">
    <property type="entry name" value="PEPTIDASE S8"/>
    <property type="match status" value="1"/>
</dbReference>
<dbReference type="SMART" id="SM00869">
    <property type="entry name" value="Autotransporter"/>
    <property type="match status" value="1"/>
</dbReference>
<evidence type="ECO:0000313" key="11">
    <source>
        <dbReference type="Proteomes" id="UP000298781"/>
    </source>
</evidence>
<comment type="similarity">
    <text evidence="1 7">Belongs to the peptidase S8 family.</text>
</comment>
<dbReference type="Gene3D" id="2.40.128.130">
    <property type="entry name" value="Autotransporter beta-domain"/>
    <property type="match status" value="1"/>
</dbReference>
<feature type="active site" description="Charge relay system" evidence="6 7">
    <location>
        <position position="672"/>
    </location>
</feature>
<keyword evidence="11" id="KW-1185">Reference proteome</keyword>
<dbReference type="PROSITE" id="PS00138">
    <property type="entry name" value="SUBTILASE_SER"/>
    <property type="match status" value="1"/>
</dbReference>
<dbReference type="PROSITE" id="PS51892">
    <property type="entry name" value="SUBTILASE"/>
    <property type="match status" value="1"/>
</dbReference>
<evidence type="ECO:0000256" key="3">
    <source>
        <dbReference type="ARBA" id="ARBA00022729"/>
    </source>
</evidence>
<feature type="region of interest" description="Disordered" evidence="8">
    <location>
        <begin position="1"/>
        <end position="146"/>
    </location>
</feature>
<dbReference type="SUPFAM" id="SSF103515">
    <property type="entry name" value="Autotransporter"/>
    <property type="match status" value="1"/>
</dbReference>
<evidence type="ECO:0000256" key="4">
    <source>
        <dbReference type="ARBA" id="ARBA00022801"/>
    </source>
</evidence>
<dbReference type="InterPro" id="IPR005546">
    <property type="entry name" value="Autotransporte_beta"/>
</dbReference>
<dbReference type="EMBL" id="CP039690">
    <property type="protein sequence ID" value="QCI62825.1"/>
    <property type="molecule type" value="Genomic_DNA"/>
</dbReference>
<keyword evidence="5 7" id="KW-0720">Serine protease</keyword>
<gene>
    <name evidence="10" type="ORF">E8M01_00335</name>
</gene>
<name>A0A4D7ATC7_9HYPH</name>
<dbReference type="Pfam" id="PF03797">
    <property type="entry name" value="Autotransporter"/>
    <property type="match status" value="1"/>
</dbReference>
<dbReference type="Proteomes" id="UP000298781">
    <property type="component" value="Chromosome"/>
</dbReference>
<keyword evidence="2 7" id="KW-0645">Protease</keyword>
<dbReference type="Pfam" id="PF00082">
    <property type="entry name" value="Peptidase_S8"/>
    <property type="match status" value="1"/>
</dbReference>
<dbReference type="GO" id="GO:0006508">
    <property type="term" value="P:proteolysis"/>
    <property type="evidence" value="ECO:0007669"/>
    <property type="project" value="UniProtKB-KW"/>
</dbReference>
<dbReference type="CDD" id="cd04848">
    <property type="entry name" value="Peptidases_S8_Autotransporter_serine_protease_like"/>
    <property type="match status" value="1"/>
</dbReference>
<keyword evidence="3" id="KW-0732">Signal</keyword>
<dbReference type="InterPro" id="IPR000209">
    <property type="entry name" value="Peptidase_S8/S53_dom"/>
</dbReference>
<feature type="compositionally biased region" description="Low complexity" evidence="8">
    <location>
        <begin position="1"/>
        <end position="16"/>
    </location>
</feature>
<dbReference type="PANTHER" id="PTHR43806:SF11">
    <property type="entry name" value="CEREVISIN-RELATED"/>
    <property type="match status" value="1"/>
</dbReference>
<dbReference type="KEGG" id="pstg:E8M01_00335"/>
<evidence type="ECO:0000256" key="1">
    <source>
        <dbReference type="ARBA" id="ARBA00011073"/>
    </source>
</evidence>
<evidence type="ECO:0000259" key="9">
    <source>
        <dbReference type="PROSITE" id="PS51208"/>
    </source>
</evidence>
<dbReference type="InterPro" id="IPR050131">
    <property type="entry name" value="Peptidase_S8_subtilisin-like"/>
</dbReference>
<sequence>MRPSWSPPNSRRSLWPCRCRPNHRSAPLRRTMSRSAPSLPAEPGSAPARPKGASANHTQPACHAPRLPRAGRQRADAPPHATHVARARRLIQRRRPGHLAAPETRINSPKGSDAGRFTRSLDLKRSPRNPAMARDRRPQPAQPRSPAMGFELAMESWDAFTRDVHVPGGIVLVTHLGALARRGRCASVSSLLLGSALAVILAGRAGADDRPARAAARPVVSAPSPHALPPATARRARAEGRALLSGLIEQIRLNPASRDRLTAAAVAVSPLMSAEIDRAAEIGRLLAERSGTGRADPLAPATATRFASAAVATTASAPGPVGARAAPATFPYLTDNGTVTATPRTEQPWMATRTGLDGSYTADQKREFAANWGNLAVGQGTALNATTRPDGTALPGKGLTGRGVTVAVIDTGLDATFNGAGTGFSYLHPEFAGRLDTRSRNTVDSATGSHAILDDAGHGTHVAGSIAAGLDGHGMVGVAPGANLLVMKSLGDDDGPDRALMLIAAMSDVRVINGSYGPTVKRGAVWDTDTLDTEWQAVRSVLAAGKVLVMANGNDGNVNPSGIALFPFITPANARAGIYNDGGRNYDFSVANSPGLPGRIVAVANLGIDLTISEDSNRCGVTAAWCISAPGGGTGAEPPSANETLSTVQRGNKDPVFTAPNGATYGYMTGTSMAAPHVSGVIAVLMEAYPDYSAAEIVRLMFATAQDLGAPGIDAIYGHGLVRLDRALAGSPAIGPTASRTTTVAAGQIETWTAPVSTTGTLTIDNAAAAAGPRSSHAPAPYGQLQIAGEAQFGAVDVRNGQLSVDGTLRSPTITVFANGHLGGFGEIFGNVTVHGTLKPGHSPGELFITGNVAMGQTGIYQVDIDGAADTGGPGSYDTLFVLGAGHSFAAGGTFQARFRGIEGGATNSYVPTIGSKFTVVRAEAGARVTGRFGDVEVEPDAQGLTGLPVNSRLDVLYYPTSVVAAVTPASFANLAQNGISLSARQSAVAGALDRGRPAPGAAMSGSELHVYDLIYGLAPAGLQSAFDEMSGRGYGGMTSSVLKTTLGFGAMLQQRRDGLRSGSSHAAFAPSFGFMGGNRLEMSAGLPSAAPASADGDGAGASATGWSLWGQAFGNTTQAGADRLGSGWSSSGGGIVIGVDRLISPSLLVGVSGFYANDKTRSTGFTGTSNTFAAAVYGSWTLGRFEADAAFGGGWTEMSADRSLNIQGIRLAARGATQGFGLLATAEIGYRFSVATALGSAFLKPFAGFAYADINRGAFGETGAGGFNLTVLADRPSRALAQLGLSAGLSVTGAHGVTWRPELRLAWGHDFKDPSAATSATLLGQTFTTKDASLGRDAALVGVQIAASRSDRLQVYAGYNGEFRGDGTSHQGRIGARLRW</sequence>
<dbReference type="OrthoDB" id="9804931at2"/>
<feature type="active site" description="Charge relay system" evidence="6 7">
    <location>
        <position position="458"/>
    </location>
</feature>
<organism evidence="10 11">
    <name type="scientific">Phreatobacter stygius</name>
    <dbReference type="NCBI Taxonomy" id="1940610"/>
    <lineage>
        <taxon>Bacteria</taxon>
        <taxon>Pseudomonadati</taxon>
        <taxon>Pseudomonadota</taxon>
        <taxon>Alphaproteobacteria</taxon>
        <taxon>Hyphomicrobiales</taxon>
        <taxon>Phreatobacteraceae</taxon>
        <taxon>Phreatobacter</taxon>
    </lineage>
</organism>
<keyword evidence="4 7" id="KW-0378">Hydrolase</keyword>
<evidence type="ECO:0000313" key="10">
    <source>
        <dbReference type="EMBL" id="QCI62825.1"/>
    </source>
</evidence>
<proteinExistence type="inferred from homology"/>
<evidence type="ECO:0000256" key="7">
    <source>
        <dbReference type="PROSITE-ProRule" id="PRU01240"/>
    </source>
</evidence>
<evidence type="ECO:0000256" key="5">
    <source>
        <dbReference type="ARBA" id="ARBA00022825"/>
    </source>
</evidence>
<feature type="domain" description="Autotransporter" evidence="9">
    <location>
        <begin position="1102"/>
        <end position="1381"/>
    </location>
</feature>
<evidence type="ECO:0000256" key="2">
    <source>
        <dbReference type="ARBA" id="ARBA00022670"/>
    </source>
</evidence>
<dbReference type="SUPFAM" id="SSF52743">
    <property type="entry name" value="Subtilisin-like"/>
    <property type="match status" value="1"/>
</dbReference>
<feature type="active site" description="Charge relay system" evidence="6 7">
    <location>
        <position position="410"/>
    </location>
</feature>
<dbReference type="GO" id="GO:0004252">
    <property type="term" value="F:serine-type endopeptidase activity"/>
    <property type="evidence" value="ECO:0007669"/>
    <property type="project" value="UniProtKB-UniRule"/>
</dbReference>
<protein>
    <submittedName>
        <fullName evidence="10">Autotransporter domain-containing protein</fullName>
    </submittedName>
</protein>
<dbReference type="InterPro" id="IPR034061">
    <property type="entry name" value="Peptidases_S8_Autotransporter"/>
</dbReference>
<dbReference type="Gene3D" id="3.40.50.200">
    <property type="entry name" value="Peptidase S8/S53 domain"/>
    <property type="match status" value="1"/>
</dbReference>
<reference evidence="10 11" key="1">
    <citation type="submission" date="2019-04" db="EMBL/GenBank/DDBJ databases">
        <title>Phreatobacter aquaticus sp. nov.</title>
        <authorList>
            <person name="Choi A."/>
        </authorList>
    </citation>
    <scope>NUCLEOTIDE SEQUENCE [LARGE SCALE GENOMIC DNA]</scope>
    <source>
        <strain evidence="10 11">KCTC 52518</strain>
    </source>
</reference>
<evidence type="ECO:0000256" key="6">
    <source>
        <dbReference type="PIRSR" id="PIRSR615500-1"/>
    </source>
</evidence>
<dbReference type="InterPro" id="IPR036709">
    <property type="entry name" value="Autotransporte_beta_dom_sf"/>
</dbReference>
<dbReference type="PRINTS" id="PR00723">
    <property type="entry name" value="SUBTILISIN"/>
</dbReference>
<dbReference type="InterPro" id="IPR022398">
    <property type="entry name" value="Peptidase_S8_His-AS"/>
</dbReference>
<accession>A0A4D7ATC7</accession>
<dbReference type="PROSITE" id="PS51208">
    <property type="entry name" value="AUTOTRANSPORTER"/>
    <property type="match status" value="1"/>
</dbReference>
<feature type="compositionally biased region" description="Basic residues" evidence="8">
    <location>
        <begin position="83"/>
        <end position="97"/>
    </location>
</feature>